<dbReference type="InterPro" id="IPR000085">
    <property type="entry name" value="RuvA"/>
</dbReference>
<evidence type="ECO:0000256" key="2">
    <source>
        <dbReference type="ARBA" id="ARBA00022763"/>
    </source>
</evidence>
<keyword evidence="1 6" id="KW-0963">Cytoplasm</keyword>
<feature type="domain" description="Helix-hairpin-helix DNA-binding motif class 1" evidence="7">
    <location>
        <begin position="73"/>
        <end position="92"/>
    </location>
</feature>
<dbReference type="InterPro" id="IPR003583">
    <property type="entry name" value="Hlx-hairpin-Hlx_DNA-bd_motif"/>
</dbReference>
<dbReference type="SUPFAM" id="SSF47781">
    <property type="entry name" value="RuvA domain 2-like"/>
    <property type="match status" value="1"/>
</dbReference>
<evidence type="ECO:0000256" key="6">
    <source>
        <dbReference type="HAMAP-Rule" id="MF_00031"/>
    </source>
</evidence>
<comment type="caution">
    <text evidence="8">The sequence shown here is derived from an EMBL/GenBank/DDBJ whole genome shotgun (WGS) entry which is preliminary data.</text>
</comment>
<dbReference type="InterPro" id="IPR010994">
    <property type="entry name" value="RuvA_2-like"/>
</dbReference>
<keyword evidence="8" id="KW-0067">ATP-binding</keyword>
<feature type="domain" description="Helix-hairpin-helix DNA-binding motif class 1" evidence="7">
    <location>
        <begin position="108"/>
        <end position="127"/>
    </location>
</feature>
<name>A0A198WRM3_MORCA</name>
<keyword evidence="2 6" id="KW-0227">DNA damage</keyword>
<dbReference type="SUPFAM" id="SSF50249">
    <property type="entry name" value="Nucleic acid-binding proteins"/>
    <property type="match status" value="1"/>
</dbReference>
<dbReference type="Gene3D" id="1.10.8.10">
    <property type="entry name" value="DNA helicase RuvA subunit, C-terminal domain"/>
    <property type="match status" value="1"/>
</dbReference>
<evidence type="ECO:0000259" key="7">
    <source>
        <dbReference type="SMART" id="SM00278"/>
    </source>
</evidence>
<dbReference type="InterPro" id="IPR011114">
    <property type="entry name" value="RuvA_C"/>
</dbReference>
<dbReference type="Pfam" id="PF14520">
    <property type="entry name" value="HHH_5"/>
    <property type="match status" value="1"/>
</dbReference>
<dbReference type="Pfam" id="PF01330">
    <property type="entry name" value="RuvA_N"/>
    <property type="match status" value="1"/>
</dbReference>
<accession>A0A198WRM3</accession>
<keyword evidence="5 6" id="KW-0234">DNA repair</keyword>
<evidence type="ECO:0000256" key="1">
    <source>
        <dbReference type="ARBA" id="ARBA00022490"/>
    </source>
</evidence>
<dbReference type="EMBL" id="LXHQ01000052">
    <property type="protein sequence ID" value="OAV22503.1"/>
    <property type="molecule type" value="Genomic_DNA"/>
</dbReference>
<keyword evidence="8" id="KW-0378">Hydrolase</keyword>
<dbReference type="InterPro" id="IPR036267">
    <property type="entry name" value="RuvA_C_sf"/>
</dbReference>
<dbReference type="Pfam" id="PF07499">
    <property type="entry name" value="RuvA_C"/>
    <property type="match status" value="1"/>
</dbReference>
<evidence type="ECO:0000313" key="8">
    <source>
        <dbReference type="EMBL" id="OAV22503.1"/>
    </source>
</evidence>
<comment type="domain">
    <text evidence="6">Has three domains with a flexible linker between the domains II and III and assumes an 'L' shape. Domain III is highly mobile and contacts RuvB.</text>
</comment>
<comment type="similarity">
    <text evidence="6">Belongs to the RuvA family.</text>
</comment>
<comment type="function">
    <text evidence="6">The RuvA-RuvB-RuvC complex processes Holliday junction (HJ) DNA during genetic recombination and DNA repair, while the RuvA-RuvB complex plays an important role in the rescue of blocked DNA replication forks via replication fork reversal (RFR). RuvA specifically binds to HJ cruciform DNA, conferring on it an open structure. The RuvB hexamer acts as an ATP-dependent pump, pulling dsDNA into and through the RuvAB complex. HJ branch migration allows RuvC to scan DNA until it finds its consensus sequence, where it cleaves and resolves the cruciform DNA.</text>
</comment>
<keyword evidence="4 6" id="KW-0233">DNA recombination</keyword>
<evidence type="ECO:0000256" key="5">
    <source>
        <dbReference type="ARBA" id="ARBA00023204"/>
    </source>
</evidence>
<dbReference type="HAMAP" id="MF_00031">
    <property type="entry name" value="DNA_HJ_migration_RuvA"/>
    <property type="match status" value="1"/>
</dbReference>
<keyword evidence="8" id="KW-0347">Helicase</keyword>
<feature type="region of interest" description="Domain I" evidence="6">
    <location>
        <begin position="1"/>
        <end position="64"/>
    </location>
</feature>
<dbReference type="GO" id="GO:0006310">
    <property type="term" value="P:DNA recombination"/>
    <property type="evidence" value="ECO:0007669"/>
    <property type="project" value="UniProtKB-UniRule"/>
</dbReference>
<comment type="subcellular location">
    <subcellularLocation>
        <location evidence="6">Cytoplasm</location>
    </subcellularLocation>
</comment>
<dbReference type="GO" id="GO:0006281">
    <property type="term" value="P:DNA repair"/>
    <property type="evidence" value="ECO:0007669"/>
    <property type="project" value="UniProtKB-UniRule"/>
</dbReference>
<dbReference type="InterPro" id="IPR013849">
    <property type="entry name" value="DNA_helicase_Holl-junc_RuvA_I"/>
</dbReference>
<dbReference type="InterPro" id="IPR012340">
    <property type="entry name" value="NA-bd_OB-fold"/>
</dbReference>
<dbReference type="AlphaFoldDB" id="A0A198WRM3"/>
<dbReference type="GO" id="GO:0048476">
    <property type="term" value="C:Holliday junction resolvase complex"/>
    <property type="evidence" value="ECO:0007669"/>
    <property type="project" value="UniProtKB-UniRule"/>
</dbReference>
<keyword evidence="8" id="KW-0547">Nucleotide-binding</keyword>
<gene>
    <name evidence="6" type="primary">ruvA</name>
    <name evidence="8" type="ORF">AO370_1954</name>
</gene>
<dbReference type="SUPFAM" id="SSF46929">
    <property type="entry name" value="DNA helicase RuvA subunit, C-terminal domain"/>
    <property type="match status" value="1"/>
</dbReference>
<comment type="subunit">
    <text evidence="6">Homotetramer. Forms an RuvA(8)-RuvB(12)-Holliday junction (HJ) complex. HJ DNA is sandwiched between 2 RuvA tetramers; dsDNA enters through RuvA and exits via RuvB. An RuvB hexamer assembles on each DNA strand where it exits the tetramer. Each RuvB hexamer is contacted by two RuvA subunits (via domain III) on 2 adjacent RuvB subunits; this complex drives branch migration. In the full resolvosome a probable DNA-RuvA(4)-RuvB(12)-RuvC(2) complex forms which resolves the HJ.</text>
</comment>
<dbReference type="NCBIfam" id="TIGR00084">
    <property type="entry name" value="ruvA"/>
    <property type="match status" value="1"/>
</dbReference>
<dbReference type="SMART" id="SM00278">
    <property type="entry name" value="HhH1"/>
    <property type="match status" value="2"/>
</dbReference>
<dbReference type="Proteomes" id="UP000078295">
    <property type="component" value="Unassembled WGS sequence"/>
</dbReference>
<dbReference type="GO" id="GO:0005737">
    <property type="term" value="C:cytoplasm"/>
    <property type="evidence" value="ECO:0007669"/>
    <property type="project" value="UniProtKB-SubCell"/>
</dbReference>
<dbReference type="Gene3D" id="1.10.150.20">
    <property type="entry name" value="5' to 3' exonuclease, C-terminal subdomain"/>
    <property type="match status" value="1"/>
</dbReference>
<evidence type="ECO:0000256" key="3">
    <source>
        <dbReference type="ARBA" id="ARBA00023125"/>
    </source>
</evidence>
<dbReference type="GO" id="GO:0009379">
    <property type="term" value="C:Holliday junction helicase complex"/>
    <property type="evidence" value="ECO:0007669"/>
    <property type="project" value="InterPro"/>
</dbReference>
<sequence>MIGMISGQVQYLNAPIACILTSNGVGYEIELPIPSFCQLTIGAQTAVYVHHHVREDAINLFGFMDRHDRDIFRKLIKINGVGAKMALAMLSTLSVAEIKHAVETDYDAALVRVPGIGKKTAQRILLDLKGKLNEFGEMPPMTAEGLFNQPADNSMLIIAEVESALMNLGYKEKEAQAAIKNTQSDAKNNTSDLLKAALRQLSGF</sequence>
<organism evidence="8 9">
    <name type="scientific">Moraxella catarrhalis</name>
    <name type="common">Branhamella catarrhalis</name>
    <dbReference type="NCBI Taxonomy" id="480"/>
    <lineage>
        <taxon>Bacteria</taxon>
        <taxon>Pseudomonadati</taxon>
        <taxon>Pseudomonadota</taxon>
        <taxon>Gammaproteobacteria</taxon>
        <taxon>Moraxellales</taxon>
        <taxon>Moraxellaceae</taxon>
        <taxon>Moraxella</taxon>
    </lineage>
</organism>
<comment type="caution">
    <text evidence="6">Lacks conserved residue(s) required for the propagation of feature annotation.</text>
</comment>
<evidence type="ECO:0000256" key="4">
    <source>
        <dbReference type="ARBA" id="ARBA00023172"/>
    </source>
</evidence>
<dbReference type="GO" id="GO:0009378">
    <property type="term" value="F:four-way junction helicase activity"/>
    <property type="evidence" value="ECO:0007669"/>
    <property type="project" value="InterPro"/>
</dbReference>
<feature type="region of interest" description="Domain III" evidence="6">
    <location>
        <begin position="160"/>
        <end position="204"/>
    </location>
</feature>
<dbReference type="GO" id="GO:0000400">
    <property type="term" value="F:four-way junction DNA binding"/>
    <property type="evidence" value="ECO:0007669"/>
    <property type="project" value="UniProtKB-UniRule"/>
</dbReference>
<reference evidence="8 9" key="1">
    <citation type="journal article" date="2016" name="Genome Biol. Evol.">
        <title>Comparative Genomic Analyses of the Moraxella catarrhalis Serosensitive and Seroresistant Lineages Demonstrate Their Independent Evolution.</title>
        <authorList>
            <person name="Earl J.P."/>
            <person name="de Vries S.P."/>
            <person name="Ahmed A."/>
            <person name="Powell E."/>
            <person name="Schultz M.P."/>
            <person name="Hermans P.W."/>
            <person name="Hill D.J."/>
            <person name="Zhou Z."/>
            <person name="Constantinidou C.I."/>
            <person name="Hu F.Z."/>
            <person name="Bootsma H.J."/>
            <person name="Ehrlich G.D."/>
        </authorList>
    </citation>
    <scope>NUCLEOTIDE SEQUENCE [LARGE SCALE GENOMIC DNA]</scope>
    <source>
        <strain evidence="8 9">F23</strain>
    </source>
</reference>
<dbReference type="Gene3D" id="2.40.50.140">
    <property type="entry name" value="Nucleic acid-binding proteins"/>
    <property type="match status" value="1"/>
</dbReference>
<protein>
    <recommendedName>
        <fullName evidence="6">Holliday junction branch migration complex subunit RuvA</fullName>
    </recommendedName>
</protein>
<dbReference type="RefSeq" id="WP_064605061.1">
    <property type="nucleotide sequence ID" value="NZ_LXHQ01000052.1"/>
</dbReference>
<dbReference type="GO" id="GO:0005524">
    <property type="term" value="F:ATP binding"/>
    <property type="evidence" value="ECO:0007669"/>
    <property type="project" value="InterPro"/>
</dbReference>
<keyword evidence="3 6" id="KW-0238">DNA-binding</keyword>
<proteinExistence type="inferred from homology"/>
<dbReference type="CDD" id="cd14332">
    <property type="entry name" value="UBA_RuvA_C"/>
    <property type="match status" value="1"/>
</dbReference>
<dbReference type="OrthoDB" id="5293449at2"/>
<evidence type="ECO:0000313" key="9">
    <source>
        <dbReference type="Proteomes" id="UP000078295"/>
    </source>
</evidence>